<evidence type="ECO:0000259" key="1">
    <source>
        <dbReference type="Pfam" id="PF04248"/>
    </source>
</evidence>
<dbReference type="InterPro" id="IPR007361">
    <property type="entry name" value="DUF427"/>
</dbReference>
<keyword evidence="3" id="KW-1185">Reference proteome</keyword>
<dbReference type="PANTHER" id="PTHR34310">
    <property type="entry name" value="DUF427 DOMAIN PROTEIN (AFU_ORTHOLOGUE AFUA_3G02220)"/>
    <property type="match status" value="1"/>
</dbReference>
<evidence type="ECO:0000313" key="3">
    <source>
        <dbReference type="Proteomes" id="UP000271937"/>
    </source>
</evidence>
<accession>A0A3P3W7Y5</accession>
<sequence length="94" mass="10630">MMKAIYKGEIIAESNETIVIEGNHYFPPNSLKKGYLKESSTHSTCPWKGLASYYTIEVDGTANKDAAWFYPNPSDKAKEIKDHVAFWKGVEITQ</sequence>
<organism evidence="2 3">
    <name type="scientific">Flavobacterium macacae</name>
    <dbReference type="NCBI Taxonomy" id="2488993"/>
    <lineage>
        <taxon>Bacteria</taxon>
        <taxon>Pseudomonadati</taxon>
        <taxon>Bacteroidota</taxon>
        <taxon>Flavobacteriia</taxon>
        <taxon>Flavobacteriales</taxon>
        <taxon>Flavobacteriaceae</taxon>
        <taxon>Flavobacterium</taxon>
    </lineage>
</organism>
<evidence type="ECO:0000313" key="2">
    <source>
        <dbReference type="EMBL" id="RRJ90804.1"/>
    </source>
</evidence>
<dbReference type="Proteomes" id="UP000271937">
    <property type="component" value="Unassembled WGS sequence"/>
</dbReference>
<comment type="caution">
    <text evidence="2">The sequence shown here is derived from an EMBL/GenBank/DDBJ whole genome shotgun (WGS) entry which is preliminary data.</text>
</comment>
<dbReference type="AlphaFoldDB" id="A0A3P3W7Y5"/>
<proteinExistence type="predicted"/>
<dbReference type="OrthoDB" id="119916at2"/>
<dbReference type="InterPro" id="IPR038694">
    <property type="entry name" value="DUF427_sf"/>
</dbReference>
<dbReference type="EMBL" id="RQVR01000010">
    <property type="protein sequence ID" value="RRJ90804.1"/>
    <property type="molecule type" value="Genomic_DNA"/>
</dbReference>
<feature type="domain" description="DUF427" evidence="1">
    <location>
        <begin position="2"/>
        <end position="88"/>
    </location>
</feature>
<protein>
    <submittedName>
        <fullName evidence="2">DUF427 domain-containing protein</fullName>
    </submittedName>
</protein>
<name>A0A3P3W7Y5_9FLAO</name>
<dbReference type="Pfam" id="PF04248">
    <property type="entry name" value="NTP_transf_9"/>
    <property type="match status" value="1"/>
</dbReference>
<gene>
    <name evidence="2" type="ORF">EG849_10040</name>
</gene>
<dbReference type="PANTHER" id="PTHR34310:SF5">
    <property type="entry name" value="DUF427 DOMAIN PROTEIN (AFU_ORTHOLOGUE AFUA_3G02220)"/>
    <property type="match status" value="1"/>
</dbReference>
<reference evidence="2 3" key="1">
    <citation type="submission" date="2018-11" db="EMBL/GenBank/DDBJ databases">
        <title>Flavobacterium sp. nov., YIM 102600 draft genome.</title>
        <authorList>
            <person name="Li G."/>
            <person name="Jiang Y."/>
        </authorList>
    </citation>
    <scope>NUCLEOTIDE SEQUENCE [LARGE SCALE GENOMIC DNA]</scope>
    <source>
        <strain evidence="2 3">YIM 102600</strain>
    </source>
</reference>
<dbReference type="Gene3D" id="2.170.150.40">
    <property type="entry name" value="Domain of unknown function (DUF427)"/>
    <property type="match status" value="1"/>
</dbReference>